<evidence type="ECO:0000256" key="4">
    <source>
        <dbReference type="ARBA" id="ARBA00022496"/>
    </source>
</evidence>
<feature type="domain" description="ABC transporter" evidence="10">
    <location>
        <begin position="32"/>
        <end position="264"/>
    </location>
</feature>
<keyword evidence="8" id="KW-0406">Ion transport</keyword>
<dbReference type="RefSeq" id="WP_284365198.1">
    <property type="nucleotide sequence ID" value="NZ_BSNI01000002.1"/>
</dbReference>
<keyword evidence="7" id="KW-0408">Iron</keyword>
<comment type="similarity">
    <text evidence="1">Belongs to the ABC transporter superfamily.</text>
</comment>
<dbReference type="GO" id="GO:0005524">
    <property type="term" value="F:ATP binding"/>
    <property type="evidence" value="ECO:0007669"/>
    <property type="project" value="UniProtKB-KW"/>
</dbReference>
<dbReference type="InterPro" id="IPR003593">
    <property type="entry name" value="AAA+_ATPase"/>
</dbReference>
<evidence type="ECO:0000313" key="12">
    <source>
        <dbReference type="Proteomes" id="UP001161405"/>
    </source>
</evidence>
<dbReference type="Pfam" id="PF00005">
    <property type="entry name" value="ABC_tran"/>
    <property type="match status" value="1"/>
</dbReference>
<dbReference type="Gene3D" id="3.40.50.300">
    <property type="entry name" value="P-loop containing nucleotide triphosphate hydrolases"/>
    <property type="match status" value="1"/>
</dbReference>
<dbReference type="InterPro" id="IPR003439">
    <property type="entry name" value="ABC_transporter-like_ATP-bd"/>
</dbReference>
<dbReference type="SMART" id="SM00382">
    <property type="entry name" value="AAA"/>
    <property type="match status" value="1"/>
</dbReference>
<keyword evidence="12" id="KW-1185">Reference proteome</keyword>
<evidence type="ECO:0000259" key="10">
    <source>
        <dbReference type="PROSITE" id="PS50893"/>
    </source>
</evidence>
<name>A0ABQ5UST0_9HYPH</name>
<evidence type="ECO:0000256" key="9">
    <source>
        <dbReference type="ARBA" id="ARBA00023136"/>
    </source>
</evidence>
<evidence type="ECO:0000256" key="7">
    <source>
        <dbReference type="ARBA" id="ARBA00023004"/>
    </source>
</evidence>
<accession>A0ABQ5UST0</accession>
<dbReference type="InterPro" id="IPR027417">
    <property type="entry name" value="P-loop_NTPase"/>
</dbReference>
<dbReference type="InterPro" id="IPR017871">
    <property type="entry name" value="ABC_transporter-like_CS"/>
</dbReference>
<evidence type="ECO:0000256" key="3">
    <source>
        <dbReference type="ARBA" id="ARBA00022475"/>
    </source>
</evidence>
<evidence type="ECO:0000256" key="5">
    <source>
        <dbReference type="ARBA" id="ARBA00022741"/>
    </source>
</evidence>
<dbReference type="SUPFAM" id="SSF52540">
    <property type="entry name" value="P-loop containing nucleoside triphosphate hydrolases"/>
    <property type="match status" value="1"/>
</dbReference>
<gene>
    <name evidence="11" type="ORF">GCM10007879_25830</name>
</gene>
<evidence type="ECO:0000256" key="1">
    <source>
        <dbReference type="ARBA" id="ARBA00005417"/>
    </source>
</evidence>
<keyword evidence="5" id="KW-0547">Nucleotide-binding</keyword>
<evidence type="ECO:0000256" key="2">
    <source>
        <dbReference type="ARBA" id="ARBA00022448"/>
    </source>
</evidence>
<dbReference type="InterPro" id="IPR015853">
    <property type="entry name" value="ABC_transpr_FbpC"/>
</dbReference>
<comment type="caution">
    <text evidence="11">The sequence shown here is derived from an EMBL/GenBank/DDBJ whole genome shotgun (WGS) entry which is preliminary data.</text>
</comment>
<keyword evidence="6 11" id="KW-0067">ATP-binding</keyword>
<dbReference type="PROSITE" id="PS50893">
    <property type="entry name" value="ABC_TRANSPORTER_2"/>
    <property type="match status" value="1"/>
</dbReference>
<protein>
    <submittedName>
        <fullName evidence="11">ABC transporter ATP-binding protein</fullName>
    </submittedName>
</protein>
<keyword evidence="3" id="KW-1003">Cell membrane</keyword>
<dbReference type="PANTHER" id="PTHR42781">
    <property type="entry name" value="SPERMIDINE/PUTRESCINE IMPORT ATP-BINDING PROTEIN POTA"/>
    <property type="match status" value="1"/>
</dbReference>
<keyword evidence="9" id="KW-0472">Membrane</keyword>
<evidence type="ECO:0000313" key="11">
    <source>
        <dbReference type="EMBL" id="GLQ18334.1"/>
    </source>
</evidence>
<proteinExistence type="inferred from homology"/>
<reference evidence="11" key="2">
    <citation type="submission" date="2023-01" db="EMBL/GenBank/DDBJ databases">
        <title>Draft genome sequence of Maritalea porphyrae strain NBRC 107169.</title>
        <authorList>
            <person name="Sun Q."/>
            <person name="Mori K."/>
        </authorList>
    </citation>
    <scope>NUCLEOTIDE SEQUENCE</scope>
    <source>
        <strain evidence="11">NBRC 107169</strain>
    </source>
</reference>
<dbReference type="EMBL" id="BSNI01000002">
    <property type="protein sequence ID" value="GLQ18334.1"/>
    <property type="molecule type" value="Genomic_DNA"/>
</dbReference>
<dbReference type="InterPro" id="IPR050093">
    <property type="entry name" value="ABC_SmlMolc_Importer"/>
</dbReference>
<reference evidence="11" key="1">
    <citation type="journal article" date="2014" name="Int. J. Syst. Evol. Microbiol.">
        <title>Complete genome of a new Firmicutes species belonging to the dominant human colonic microbiota ('Ruminococcus bicirculans') reveals two chromosomes and a selective capacity to utilize plant glucans.</title>
        <authorList>
            <consortium name="NISC Comparative Sequencing Program"/>
            <person name="Wegmann U."/>
            <person name="Louis P."/>
            <person name="Goesmann A."/>
            <person name="Henrissat B."/>
            <person name="Duncan S.H."/>
            <person name="Flint H.J."/>
        </authorList>
    </citation>
    <scope>NUCLEOTIDE SEQUENCE</scope>
    <source>
        <strain evidence="11">NBRC 107169</strain>
    </source>
</reference>
<dbReference type="PROSITE" id="PS00211">
    <property type="entry name" value="ABC_TRANSPORTER_1"/>
    <property type="match status" value="1"/>
</dbReference>
<dbReference type="PANTHER" id="PTHR42781:SF4">
    <property type="entry name" value="SPERMIDINE_PUTRESCINE IMPORT ATP-BINDING PROTEIN POTA"/>
    <property type="match status" value="1"/>
</dbReference>
<keyword evidence="2" id="KW-0813">Transport</keyword>
<dbReference type="Proteomes" id="UP001161405">
    <property type="component" value="Unassembled WGS sequence"/>
</dbReference>
<sequence length="374" mass="39834">MTSITNAETKSGGVDQEWGPRGTAGISFAAALEFNQVHCEMGGREVLRGTDFSTAPGEILCLLGASGSGKSTILRATAGLQDISAGTISINKKVVASASISVRPEKRGIGLMFQDFALFPHMSVLQNVEYGLKSLGREEAKVQAMHALKRVGLADRAEDYPSKLSGGQQQRLALARSIAPKPGLLLLDEPFSSLDARLRESVRAETLAVLRETRATCVIVTHDPEEAMLFGDKIALLRDGTIAQIGTSDEIYNAPLDLSVARFFSPISEMHATVANGYAETPLGKLKVDGRSDGAKIIIAMRPVASANLVEKGEGAMGRVVNKRTAIGIDTIEVAVSGIDQPVRVRRPASDDVYPGQDVNIAINPNRVLVFDAI</sequence>
<evidence type="ECO:0000256" key="6">
    <source>
        <dbReference type="ARBA" id="ARBA00022840"/>
    </source>
</evidence>
<keyword evidence="4" id="KW-0410">Iron transport</keyword>
<dbReference type="CDD" id="cd03259">
    <property type="entry name" value="ABC_Carb_Solutes_like"/>
    <property type="match status" value="1"/>
</dbReference>
<organism evidence="11 12">
    <name type="scientific">Maritalea porphyrae</name>
    <dbReference type="NCBI Taxonomy" id="880732"/>
    <lineage>
        <taxon>Bacteria</taxon>
        <taxon>Pseudomonadati</taxon>
        <taxon>Pseudomonadota</taxon>
        <taxon>Alphaproteobacteria</taxon>
        <taxon>Hyphomicrobiales</taxon>
        <taxon>Devosiaceae</taxon>
        <taxon>Maritalea</taxon>
    </lineage>
</organism>
<evidence type="ECO:0000256" key="8">
    <source>
        <dbReference type="ARBA" id="ARBA00023065"/>
    </source>
</evidence>